<feature type="transmembrane region" description="Helical" evidence="7">
    <location>
        <begin position="505"/>
        <end position="528"/>
    </location>
</feature>
<gene>
    <name evidence="9" type="ORF">G7K_6508-t1</name>
</gene>
<evidence type="ECO:0000256" key="4">
    <source>
        <dbReference type="ARBA" id="ARBA00022989"/>
    </source>
</evidence>
<dbReference type="PANTHER" id="PTHR23502:SF51">
    <property type="entry name" value="QUINIDINE RESISTANCE PROTEIN 1-RELATED"/>
    <property type="match status" value="1"/>
</dbReference>
<feature type="transmembrane region" description="Helical" evidence="7">
    <location>
        <begin position="476"/>
        <end position="493"/>
    </location>
</feature>
<comment type="caution">
    <text evidence="9">The sequence shown here is derived from an EMBL/GenBank/DDBJ whole genome shotgun (WGS) entry which is preliminary data.</text>
</comment>
<feature type="transmembrane region" description="Helical" evidence="7">
    <location>
        <begin position="413"/>
        <end position="430"/>
    </location>
</feature>
<keyword evidence="2" id="KW-0813">Transport</keyword>
<feature type="transmembrane region" description="Helical" evidence="7">
    <location>
        <begin position="112"/>
        <end position="132"/>
    </location>
</feature>
<dbReference type="PANTHER" id="PTHR23502">
    <property type="entry name" value="MAJOR FACILITATOR SUPERFAMILY"/>
    <property type="match status" value="1"/>
</dbReference>
<organism evidence="9 10">
    <name type="scientific">Saitoella complicata (strain BCRC 22490 / CBS 7301 / JCM 7358 / NBRC 10748 / NRRL Y-17804)</name>
    <dbReference type="NCBI Taxonomy" id="698492"/>
    <lineage>
        <taxon>Eukaryota</taxon>
        <taxon>Fungi</taxon>
        <taxon>Dikarya</taxon>
        <taxon>Ascomycota</taxon>
        <taxon>Taphrinomycotina</taxon>
        <taxon>Taphrinomycotina incertae sedis</taxon>
        <taxon>Saitoella</taxon>
    </lineage>
</organism>
<evidence type="ECO:0000313" key="9">
    <source>
        <dbReference type="EMBL" id="GAO52430.1"/>
    </source>
</evidence>
<feature type="transmembrane region" description="Helical" evidence="7">
    <location>
        <begin position="202"/>
        <end position="220"/>
    </location>
</feature>
<sequence length="552" mass="59891">MAAAEENEERDRPSTSTGATSPDDYELRPMATGVREGATDIPSIDPLVKADSIVVDLESQPSTPPPYSTFSKRKVNFIIFMAALAGLFSPLSANIYFPAISQLATHFHTTPTRINLSITTYMLSQAISPTLYGSLTDTLGRRPIYVLTFLVYIPANIALAVQNSYAALLILRALQAAGAASVIAVGAGMVGDVVPRGRRGGAMGWFNVGPMLGPCIGPVIGGALADKYGWRAIFWFLAISGGVFLGFLVGCLPETLRAIVGDGSVEARGVNVSLWELARRRRRRRKSGLERVHSRRAERPKFRFPNPIAPLAILKEKDVACALLFSGVFYGVWYMVTASTSVIFEDKYGLNETEVGLTFLANGTGCLVGSILQGRILDWDYRITKARWEREGHHENEADGDDSFPIERARLRSLWWLCLCFGGGCIAYGWTIEKRVHISAPLIFQFIIGYSATSIFNTFGTLVVDLFPGRGSSATAANNFVRCALGAVGTAVVDEMLGSRLGAGWGFVVLIGVCACCSPLVWVVLRFGPGWRGERMRREREKANAKAAAGGK</sequence>
<feature type="transmembrane region" description="Helical" evidence="7">
    <location>
        <begin position="319"/>
        <end position="336"/>
    </location>
</feature>
<accession>A0A0E9NSM7</accession>
<evidence type="ECO:0000256" key="2">
    <source>
        <dbReference type="ARBA" id="ARBA00022448"/>
    </source>
</evidence>
<dbReference type="InterPro" id="IPR036259">
    <property type="entry name" value="MFS_trans_sf"/>
</dbReference>
<keyword evidence="10" id="KW-1185">Reference proteome</keyword>
<protein>
    <recommendedName>
        <fullName evidence="8">Major facilitator superfamily (MFS) profile domain-containing protein</fullName>
    </recommendedName>
</protein>
<reference evidence="9 10" key="1">
    <citation type="journal article" date="2011" name="J. Gen. Appl. Microbiol.">
        <title>Draft genome sequencing of the enigmatic yeast Saitoella complicata.</title>
        <authorList>
            <person name="Nishida H."/>
            <person name="Hamamoto M."/>
            <person name="Sugiyama J."/>
        </authorList>
    </citation>
    <scope>NUCLEOTIDE SEQUENCE [LARGE SCALE GENOMIC DNA]</scope>
    <source>
        <strain evidence="9 10">NRRL Y-17804</strain>
    </source>
</reference>
<feature type="region of interest" description="Disordered" evidence="6">
    <location>
        <begin position="1"/>
        <end position="39"/>
    </location>
</feature>
<dbReference type="InterPro" id="IPR020846">
    <property type="entry name" value="MFS_dom"/>
</dbReference>
<keyword evidence="5 7" id="KW-0472">Membrane</keyword>
<evidence type="ECO:0000256" key="5">
    <source>
        <dbReference type="ARBA" id="ARBA00023136"/>
    </source>
</evidence>
<feature type="transmembrane region" description="Helical" evidence="7">
    <location>
        <begin position="167"/>
        <end position="190"/>
    </location>
</feature>
<dbReference type="OMA" id="WRYQVEK"/>
<dbReference type="GO" id="GO:0005886">
    <property type="term" value="C:plasma membrane"/>
    <property type="evidence" value="ECO:0007669"/>
    <property type="project" value="TreeGrafter"/>
</dbReference>
<dbReference type="InterPro" id="IPR011701">
    <property type="entry name" value="MFS"/>
</dbReference>
<dbReference type="CDD" id="cd17323">
    <property type="entry name" value="MFS_Tpo1_MDR_like"/>
    <property type="match status" value="1"/>
</dbReference>
<dbReference type="AlphaFoldDB" id="A0A0E9NSM7"/>
<feature type="transmembrane region" description="Helical" evidence="7">
    <location>
        <begin position="232"/>
        <end position="252"/>
    </location>
</feature>
<evidence type="ECO:0000256" key="3">
    <source>
        <dbReference type="ARBA" id="ARBA00022692"/>
    </source>
</evidence>
<comment type="subcellular location">
    <subcellularLocation>
        <location evidence="1">Membrane</location>
        <topology evidence="1">Multi-pass membrane protein</topology>
    </subcellularLocation>
</comment>
<keyword evidence="3 7" id="KW-0812">Transmembrane</keyword>
<dbReference type="Pfam" id="PF07690">
    <property type="entry name" value="MFS_1"/>
    <property type="match status" value="1"/>
</dbReference>
<evidence type="ECO:0000256" key="1">
    <source>
        <dbReference type="ARBA" id="ARBA00004141"/>
    </source>
</evidence>
<feature type="domain" description="Major facilitator superfamily (MFS) profile" evidence="8">
    <location>
        <begin position="78"/>
        <end position="529"/>
    </location>
</feature>
<dbReference type="STRING" id="698492.A0A0E9NSM7"/>
<dbReference type="FunFam" id="1.20.1720.10:FF:000009">
    <property type="entry name" value="MFS multidrug transporter"/>
    <property type="match status" value="1"/>
</dbReference>
<evidence type="ECO:0000256" key="6">
    <source>
        <dbReference type="SAM" id="MobiDB-lite"/>
    </source>
</evidence>
<feature type="transmembrane region" description="Helical" evidence="7">
    <location>
        <begin position="356"/>
        <end position="377"/>
    </location>
</feature>
<reference evidence="9 10" key="3">
    <citation type="journal article" date="2015" name="Genome Announc.">
        <title>Draft Genome Sequence of the Archiascomycetous Yeast Saitoella complicata.</title>
        <authorList>
            <person name="Yamauchi K."/>
            <person name="Kondo S."/>
            <person name="Hamamoto M."/>
            <person name="Takahashi Y."/>
            <person name="Ogura Y."/>
            <person name="Hayashi T."/>
            <person name="Nishida H."/>
        </authorList>
    </citation>
    <scope>NUCLEOTIDE SEQUENCE [LARGE SCALE GENOMIC DNA]</scope>
    <source>
        <strain evidence="9 10">NRRL Y-17804</strain>
    </source>
</reference>
<evidence type="ECO:0000313" key="10">
    <source>
        <dbReference type="Proteomes" id="UP000033140"/>
    </source>
</evidence>
<evidence type="ECO:0000259" key="8">
    <source>
        <dbReference type="PROSITE" id="PS50850"/>
    </source>
</evidence>
<name>A0A0E9NSM7_SAICN</name>
<dbReference type="GO" id="GO:0022857">
    <property type="term" value="F:transmembrane transporter activity"/>
    <property type="evidence" value="ECO:0007669"/>
    <property type="project" value="InterPro"/>
</dbReference>
<evidence type="ECO:0000256" key="7">
    <source>
        <dbReference type="SAM" id="Phobius"/>
    </source>
</evidence>
<dbReference type="EMBL" id="BACD03000069">
    <property type="protein sequence ID" value="GAO52430.1"/>
    <property type="molecule type" value="Genomic_DNA"/>
</dbReference>
<feature type="transmembrane region" description="Helical" evidence="7">
    <location>
        <begin position="77"/>
        <end position="100"/>
    </location>
</feature>
<dbReference type="Gene3D" id="1.20.1720.10">
    <property type="entry name" value="Multidrug resistance protein D"/>
    <property type="match status" value="1"/>
</dbReference>
<dbReference type="PROSITE" id="PS50850">
    <property type="entry name" value="MFS"/>
    <property type="match status" value="1"/>
</dbReference>
<feature type="transmembrane region" description="Helical" evidence="7">
    <location>
        <begin position="144"/>
        <end position="161"/>
    </location>
</feature>
<feature type="transmembrane region" description="Helical" evidence="7">
    <location>
        <begin position="442"/>
        <end position="464"/>
    </location>
</feature>
<dbReference type="SUPFAM" id="SSF103473">
    <property type="entry name" value="MFS general substrate transporter"/>
    <property type="match status" value="1"/>
</dbReference>
<dbReference type="Gene3D" id="1.20.1250.20">
    <property type="entry name" value="MFS general substrate transporter like domains"/>
    <property type="match status" value="1"/>
</dbReference>
<dbReference type="Proteomes" id="UP000033140">
    <property type="component" value="Unassembled WGS sequence"/>
</dbReference>
<keyword evidence="4 7" id="KW-1133">Transmembrane helix</keyword>
<reference evidence="9 10" key="2">
    <citation type="journal article" date="2014" name="J. Gen. Appl. Microbiol.">
        <title>The early diverging ascomycetous budding yeast Saitoella complicata has three histone deacetylases belonging to the Clr6, Hos2, and Rpd3 lineages.</title>
        <authorList>
            <person name="Nishida H."/>
            <person name="Matsumoto T."/>
            <person name="Kondo S."/>
            <person name="Hamamoto M."/>
            <person name="Yoshikawa H."/>
        </authorList>
    </citation>
    <scope>NUCLEOTIDE SEQUENCE [LARGE SCALE GENOMIC DNA]</scope>
    <source>
        <strain evidence="9 10">NRRL Y-17804</strain>
    </source>
</reference>
<proteinExistence type="predicted"/>